<dbReference type="CDD" id="cd03045">
    <property type="entry name" value="GST_N_Delta_Epsilon"/>
    <property type="match status" value="1"/>
</dbReference>
<dbReference type="PANTHER" id="PTHR43969">
    <property type="entry name" value="GLUTATHIONE S TRANSFERASE D10, ISOFORM A-RELATED"/>
    <property type="match status" value="1"/>
</dbReference>
<dbReference type="GO" id="GO:0004364">
    <property type="term" value="F:glutathione transferase activity"/>
    <property type="evidence" value="ECO:0007669"/>
    <property type="project" value="UniProtKB-EC"/>
</dbReference>
<proteinExistence type="inferred from homology"/>
<evidence type="ECO:0000256" key="1">
    <source>
        <dbReference type="ARBA" id="ARBA00009899"/>
    </source>
</evidence>
<dbReference type="FunFam" id="3.40.30.10:FF:000034">
    <property type="entry name" value="glutathione S-transferase 1"/>
    <property type="match status" value="1"/>
</dbReference>
<dbReference type="SUPFAM" id="SSF47616">
    <property type="entry name" value="GST C-terminal domain-like"/>
    <property type="match status" value="1"/>
</dbReference>
<protein>
    <recommendedName>
        <fullName evidence="3">glutathione transferase</fullName>
        <ecNumber evidence="3">2.5.1.18</ecNumber>
    </recommendedName>
    <alternativeName>
        <fullName evidence="5">GST class-theta</fullName>
    </alternativeName>
</protein>
<dbReference type="HOGENOM" id="CLU_389090_0_0_1"/>
<evidence type="ECO:0000313" key="9">
    <source>
        <dbReference type="EMBL" id="BAH59436.1"/>
    </source>
</evidence>
<dbReference type="SFLD" id="SFLDS00019">
    <property type="entry name" value="Glutathione_Transferase_(cytos"/>
    <property type="match status" value="1"/>
</dbReference>
<dbReference type="InterPro" id="IPR010987">
    <property type="entry name" value="Glutathione-S-Trfase_C-like"/>
</dbReference>
<dbReference type="PROSITE" id="PS50404">
    <property type="entry name" value="GST_NTER"/>
    <property type="match status" value="1"/>
</dbReference>
<gene>
    <name evidence="9" type="primary">CqGSTd1</name>
</gene>
<dbReference type="VEuPathDB" id="VectorBase:CPIJ002661"/>
<comment type="subunit">
    <text evidence="2">Homodimer.</text>
</comment>
<evidence type="ECO:0000259" key="7">
    <source>
        <dbReference type="PROSITE" id="PS50404"/>
    </source>
</evidence>
<dbReference type="InterPro" id="IPR004045">
    <property type="entry name" value="Glutathione_S-Trfase_N"/>
</dbReference>
<dbReference type="InterPro" id="IPR004046">
    <property type="entry name" value="GST_C"/>
</dbReference>
<evidence type="ECO:0000256" key="2">
    <source>
        <dbReference type="ARBA" id="ARBA00011738"/>
    </source>
</evidence>
<dbReference type="FunFam" id="1.20.1050.10:FF:000007">
    <property type="entry name" value="Glutathione S-transferase 1-1"/>
    <property type="match status" value="1"/>
</dbReference>
<evidence type="ECO:0000259" key="8">
    <source>
        <dbReference type="PROSITE" id="PS50405"/>
    </source>
</evidence>
<dbReference type="EMBL" id="AB443867">
    <property type="protein sequence ID" value="BAH59436.1"/>
    <property type="molecule type" value="Genomic_DNA"/>
</dbReference>
<feature type="domain" description="GST C-terminal" evidence="8">
    <location>
        <begin position="86"/>
        <end position="207"/>
    </location>
</feature>
<dbReference type="SFLD" id="SFLDG00358">
    <property type="entry name" value="Main_(cytGST)"/>
    <property type="match status" value="1"/>
</dbReference>
<dbReference type="EC" id="2.5.1.18" evidence="3"/>
<evidence type="ECO:0000256" key="5">
    <source>
        <dbReference type="ARBA" id="ARBA00041523"/>
    </source>
</evidence>
<sequence length="215" mass="24094">MDFYYLPGSAPCRAVQMTAAAVGVELNLKLTNLMAGEHMKPEFLKLNPQHCVPTLVDGDFSIWESRAIMIYLVDKYGKDDSLYPRDPQRRAVINQRLFFDMGTLYQRFADYYYPQMFEGAAENPDAYTKIGEALGFLECFLEGQTFVAGGDSLSLADISLLASMTTFEVAGYDISEFKNVSAWYGSVQKIAPGADVNKSWAEAARPLFDKVKKQQ</sequence>
<keyword evidence="4 9" id="KW-0808">Transferase</keyword>
<organism evidence="9">
    <name type="scientific">Culex quinquefasciatus</name>
    <name type="common">Southern house mosquito</name>
    <name type="synonym">Culex pungens</name>
    <dbReference type="NCBI Taxonomy" id="7176"/>
    <lineage>
        <taxon>Eukaryota</taxon>
        <taxon>Metazoa</taxon>
        <taxon>Ecdysozoa</taxon>
        <taxon>Arthropoda</taxon>
        <taxon>Hexapoda</taxon>
        <taxon>Insecta</taxon>
        <taxon>Pterygota</taxon>
        <taxon>Neoptera</taxon>
        <taxon>Endopterygota</taxon>
        <taxon>Diptera</taxon>
        <taxon>Nematocera</taxon>
        <taxon>Culicoidea</taxon>
        <taxon>Culicidae</taxon>
        <taxon>Culicinae</taxon>
        <taxon>Culicini</taxon>
        <taxon>Culex</taxon>
        <taxon>Culex</taxon>
    </lineage>
</organism>
<evidence type="ECO:0000256" key="3">
    <source>
        <dbReference type="ARBA" id="ARBA00012452"/>
    </source>
</evidence>
<dbReference type="Gene3D" id="1.20.1050.10">
    <property type="match status" value="1"/>
</dbReference>
<dbReference type="Gene3D" id="3.40.30.10">
    <property type="entry name" value="Glutaredoxin"/>
    <property type="match status" value="1"/>
</dbReference>
<dbReference type="PROSITE" id="PS50405">
    <property type="entry name" value="GST_CTER"/>
    <property type="match status" value="1"/>
</dbReference>
<dbReference type="InterPro" id="IPR036282">
    <property type="entry name" value="Glutathione-S-Trfase_C_sf"/>
</dbReference>
<dbReference type="Pfam" id="PF00043">
    <property type="entry name" value="GST_C"/>
    <property type="match status" value="1"/>
</dbReference>
<dbReference type="SUPFAM" id="SSF52833">
    <property type="entry name" value="Thioredoxin-like"/>
    <property type="match status" value="1"/>
</dbReference>
<dbReference type="VEuPathDB" id="VectorBase:CQUJHB017125"/>
<dbReference type="PANTHER" id="PTHR43969:SF9">
    <property type="entry name" value="GLUTATHIONE S TRANSFERASE D10, ISOFORM A-RELATED"/>
    <property type="match status" value="1"/>
</dbReference>
<feature type="domain" description="GST N-terminal" evidence="7">
    <location>
        <begin position="1"/>
        <end position="80"/>
    </location>
</feature>
<dbReference type="GO" id="GO:0006749">
    <property type="term" value="P:glutathione metabolic process"/>
    <property type="evidence" value="ECO:0007669"/>
    <property type="project" value="TreeGrafter"/>
</dbReference>
<reference evidence="9" key="1">
    <citation type="journal article" date="2009" name="Pestic. Biochem. Physiol.">
        <title>Alternative splicing and developmental regulation of glutathione transferases in Culex quinquefasciatus Say.</title>
        <authorList>
            <person name="Kasai S."/>
            <person name="Komagata O."/>
            <person name="Okamura Y."/>
            <person name="Tomita T."/>
        </authorList>
    </citation>
    <scope>NUCLEOTIDE SEQUENCE</scope>
    <source>
        <strain evidence="9">JPal-per</strain>
    </source>
</reference>
<dbReference type="InterPro" id="IPR040079">
    <property type="entry name" value="Glutathione_S-Trfase"/>
</dbReference>
<dbReference type="CDD" id="cd03177">
    <property type="entry name" value="GST_C_Delta_Epsilon"/>
    <property type="match status" value="1"/>
</dbReference>
<comment type="similarity">
    <text evidence="1">Belongs to the GST superfamily. Theta family.</text>
</comment>
<dbReference type="OrthoDB" id="2309723at2759"/>
<dbReference type="Pfam" id="PF02798">
    <property type="entry name" value="GST_N"/>
    <property type="match status" value="1"/>
</dbReference>
<name>C4B4V6_CULQU</name>
<dbReference type="AlphaFoldDB" id="C4B4V6"/>
<accession>C4B4V6</accession>
<dbReference type="InterPro" id="IPR036249">
    <property type="entry name" value="Thioredoxin-like_sf"/>
</dbReference>
<evidence type="ECO:0000256" key="4">
    <source>
        <dbReference type="ARBA" id="ARBA00022679"/>
    </source>
</evidence>
<dbReference type="SFLD" id="SFLDG01153">
    <property type="entry name" value="Main.4:_Theta-like"/>
    <property type="match status" value="1"/>
</dbReference>
<evidence type="ECO:0000256" key="6">
    <source>
        <dbReference type="ARBA" id="ARBA00047960"/>
    </source>
</evidence>
<comment type="catalytic activity">
    <reaction evidence="6">
        <text>RX + glutathione = an S-substituted glutathione + a halide anion + H(+)</text>
        <dbReference type="Rhea" id="RHEA:16437"/>
        <dbReference type="ChEBI" id="CHEBI:15378"/>
        <dbReference type="ChEBI" id="CHEBI:16042"/>
        <dbReference type="ChEBI" id="CHEBI:17792"/>
        <dbReference type="ChEBI" id="CHEBI:57925"/>
        <dbReference type="ChEBI" id="CHEBI:90779"/>
        <dbReference type="EC" id="2.5.1.18"/>
    </reaction>
</comment>